<accession>A0A4Y7TX35</accession>
<dbReference type="Gene3D" id="3.40.50.300">
    <property type="entry name" value="P-loop containing nucleotide triphosphate hydrolases"/>
    <property type="match status" value="1"/>
</dbReference>
<feature type="region of interest" description="Disordered" evidence="2">
    <location>
        <begin position="1"/>
        <end position="28"/>
    </location>
</feature>
<evidence type="ECO:0000256" key="1">
    <source>
        <dbReference type="ARBA" id="ARBA00022737"/>
    </source>
</evidence>
<dbReference type="SUPFAM" id="SSF52540">
    <property type="entry name" value="P-loop containing nucleoside triphosphate hydrolases"/>
    <property type="match status" value="1"/>
</dbReference>
<reference evidence="4 5" key="1">
    <citation type="journal article" date="2019" name="Nat. Ecol. Evol.">
        <title>Megaphylogeny resolves global patterns of mushroom evolution.</title>
        <authorList>
            <person name="Varga T."/>
            <person name="Krizsan K."/>
            <person name="Foldi C."/>
            <person name="Dima B."/>
            <person name="Sanchez-Garcia M."/>
            <person name="Sanchez-Ramirez S."/>
            <person name="Szollosi G.J."/>
            <person name="Szarkandi J.G."/>
            <person name="Papp V."/>
            <person name="Albert L."/>
            <person name="Andreopoulos W."/>
            <person name="Angelini C."/>
            <person name="Antonin V."/>
            <person name="Barry K.W."/>
            <person name="Bougher N.L."/>
            <person name="Buchanan P."/>
            <person name="Buyck B."/>
            <person name="Bense V."/>
            <person name="Catcheside P."/>
            <person name="Chovatia M."/>
            <person name="Cooper J."/>
            <person name="Damon W."/>
            <person name="Desjardin D."/>
            <person name="Finy P."/>
            <person name="Geml J."/>
            <person name="Haridas S."/>
            <person name="Hughes K."/>
            <person name="Justo A."/>
            <person name="Karasinski D."/>
            <person name="Kautmanova I."/>
            <person name="Kiss B."/>
            <person name="Kocsube S."/>
            <person name="Kotiranta H."/>
            <person name="LaButti K.M."/>
            <person name="Lechner B.E."/>
            <person name="Liimatainen K."/>
            <person name="Lipzen A."/>
            <person name="Lukacs Z."/>
            <person name="Mihaltcheva S."/>
            <person name="Morgado L.N."/>
            <person name="Niskanen T."/>
            <person name="Noordeloos M.E."/>
            <person name="Ohm R.A."/>
            <person name="Ortiz-Santana B."/>
            <person name="Ovrebo C."/>
            <person name="Racz N."/>
            <person name="Riley R."/>
            <person name="Savchenko A."/>
            <person name="Shiryaev A."/>
            <person name="Soop K."/>
            <person name="Spirin V."/>
            <person name="Szebenyi C."/>
            <person name="Tomsovsky M."/>
            <person name="Tulloss R.E."/>
            <person name="Uehling J."/>
            <person name="Grigoriev I.V."/>
            <person name="Vagvolgyi C."/>
            <person name="Papp T."/>
            <person name="Martin F.M."/>
            <person name="Miettinen O."/>
            <person name="Hibbett D.S."/>
            <person name="Nagy L.G."/>
        </authorList>
    </citation>
    <scope>NUCLEOTIDE SEQUENCE [LARGE SCALE GENOMIC DNA]</scope>
    <source>
        <strain evidence="4 5">FP101781</strain>
    </source>
</reference>
<dbReference type="Proteomes" id="UP000298030">
    <property type="component" value="Unassembled WGS sequence"/>
</dbReference>
<dbReference type="InterPro" id="IPR027417">
    <property type="entry name" value="P-loop_NTPase"/>
</dbReference>
<keyword evidence="5" id="KW-1185">Reference proteome</keyword>
<sequence length="376" mass="41777">MVVPTAAPLQDSVTESTKHGLIDNADPPPHVQHRLALRRQAAAPLEAYMSYLQYARNFRVGQINISAPTGPRPEPRDVLYRHIAPAAIYDSSERCDAPKCHPETRKAVQEEIMGWIVDGGENAQPRNLMWLTGPAGSGKTAIAGAIAQLCDGRDLLAATFFFSSCSGSPGRRSKCSLVATLANQLAEIEGFELLGEKVLAAIERKPGIFDKQLKSQFEVLVLRPLRELQKTRSELFKTWRVIIIDGLDEVSAVNSDKLPLDEARQASDADQVEILSSLLQVVNDTAFHFRILVSSRPERAIQEFFSNKPNGRHMKIFLDGKVQPRRRHSPLSSIKFRPNPTPLQPFPGMGIGGHHTDTGAQRIRAIHLRCHYRTLH</sequence>
<dbReference type="Pfam" id="PF24883">
    <property type="entry name" value="NPHP3_N"/>
    <property type="match status" value="1"/>
</dbReference>
<protein>
    <recommendedName>
        <fullName evidence="3">Nephrocystin 3-like N-terminal domain-containing protein</fullName>
    </recommendedName>
</protein>
<organism evidence="4 5">
    <name type="scientific">Coprinellus micaceus</name>
    <name type="common">Glistening ink-cap mushroom</name>
    <name type="synonym">Coprinus micaceus</name>
    <dbReference type="NCBI Taxonomy" id="71717"/>
    <lineage>
        <taxon>Eukaryota</taxon>
        <taxon>Fungi</taxon>
        <taxon>Dikarya</taxon>
        <taxon>Basidiomycota</taxon>
        <taxon>Agaricomycotina</taxon>
        <taxon>Agaricomycetes</taxon>
        <taxon>Agaricomycetidae</taxon>
        <taxon>Agaricales</taxon>
        <taxon>Agaricineae</taxon>
        <taxon>Psathyrellaceae</taxon>
        <taxon>Coprinellus</taxon>
    </lineage>
</organism>
<evidence type="ECO:0000313" key="5">
    <source>
        <dbReference type="Proteomes" id="UP000298030"/>
    </source>
</evidence>
<dbReference type="OrthoDB" id="5967843at2759"/>
<feature type="domain" description="Nephrocystin 3-like N-terminal" evidence="3">
    <location>
        <begin position="123"/>
        <end position="296"/>
    </location>
</feature>
<dbReference type="STRING" id="71717.A0A4Y7TX35"/>
<keyword evidence="1" id="KW-0677">Repeat</keyword>
<dbReference type="AlphaFoldDB" id="A0A4Y7TX35"/>
<dbReference type="EMBL" id="QPFP01000003">
    <property type="protein sequence ID" value="TEB38129.1"/>
    <property type="molecule type" value="Genomic_DNA"/>
</dbReference>
<name>A0A4Y7TX35_COPMI</name>
<evidence type="ECO:0000256" key="2">
    <source>
        <dbReference type="SAM" id="MobiDB-lite"/>
    </source>
</evidence>
<evidence type="ECO:0000313" key="4">
    <source>
        <dbReference type="EMBL" id="TEB38129.1"/>
    </source>
</evidence>
<dbReference type="PANTHER" id="PTHR10039">
    <property type="entry name" value="AMELOGENIN"/>
    <property type="match status" value="1"/>
</dbReference>
<dbReference type="InterPro" id="IPR056884">
    <property type="entry name" value="NPHP3-like_N"/>
</dbReference>
<evidence type="ECO:0000259" key="3">
    <source>
        <dbReference type="Pfam" id="PF24883"/>
    </source>
</evidence>
<gene>
    <name evidence="4" type="ORF">FA13DRAFT_725527</name>
</gene>
<comment type="caution">
    <text evidence="4">The sequence shown here is derived from an EMBL/GenBank/DDBJ whole genome shotgun (WGS) entry which is preliminary data.</text>
</comment>
<proteinExistence type="predicted"/>